<feature type="region of interest" description="Disordered" evidence="2">
    <location>
        <begin position="784"/>
        <end position="890"/>
    </location>
</feature>
<feature type="region of interest" description="Disordered" evidence="2">
    <location>
        <begin position="914"/>
        <end position="960"/>
    </location>
</feature>
<dbReference type="InterPro" id="IPR042277">
    <property type="entry name" value="IST1-like"/>
</dbReference>
<feature type="compositionally biased region" description="Low complexity" evidence="2">
    <location>
        <begin position="1035"/>
        <end position="1044"/>
    </location>
</feature>
<evidence type="ECO:0000313" key="4">
    <source>
        <dbReference type="EMBL" id="KAG6537803.1"/>
    </source>
</evidence>
<dbReference type="GO" id="GO:0015031">
    <property type="term" value="P:protein transport"/>
    <property type="evidence" value="ECO:0007669"/>
    <property type="project" value="InterPro"/>
</dbReference>
<dbReference type="InterPro" id="IPR005061">
    <property type="entry name" value="Ist1"/>
</dbReference>
<feature type="compositionally biased region" description="Basic and acidic residues" evidence="2">
    <location>
        <begin position="946"/>
        <end position="960"/>
    </location>
</feature>
<proteinExistence type="inferred from homology"/>
<dbReference type="EMBL" id="JACMSC010000001">
    <property type="protein sequence ID" value="KAG6537803.1"/>
    <property type="molecule type" value="Genomic_DNA"/>
</dbReference>
<evidence type="ECO:0000313" key="5">
    <source>
        <dbReference type="Proteomes" id="UP000734854"/>
    </source>
</evidence>
<feature type="compositionally biased region" description="Polar residues" evidence="2">
    <location>
        <begin position="867"/>
        <end position="890"/>
    </location>
</feature>
<dbReference type="PANTHER" id="PTHR12161">
    <property type="entry name" value="IST1 FAMILY MEMBER"/>
    <property type="match status" value="1"/>
</dbReference>
<dbReference type="PANTHER" id="PTHR12161:SF13">
    <property type="entry name" value="REGULATOR OF VPS4 ACTIVITY IN THE MVB PATHWAY PROTEIN"/>
    <property type="match status" value="1"/>
</dbReference>
<dbReference type="FunFam" id="1.20.1260.60:FF:000003">
    <property type="entry name" value="IST1-like protein isoform A"/>
    <property type="match status" value="1"/>
</dbReference>
<feature type="compositionally biased region" description="Basic and acidic residues" evidence="2">
    <location>
        <begin position="852"/>
        <end position="864"/>
    </location>
</feature>
<feature type="compositionally biased region" description="Basic and acidic residues" evidence="2">
    <location>
        <begin position="369"/>
        <end position="381"/>
    </location>
</feature>
<feature type="compositionally biased region" description="Basic and acidic residues" evidence="2">
    <location>
        <begin position="473"/>
        <end position="502"/>
    </location>
</feature>
<reference evidence="4 5" key="1">
    <citation type="submission" date="2020-08" db="EMBL/GenBank/DDBJ databases">
        <title>Plant Genome Project.</title>
        <authorList>
            <person name="Zhang R.-G."/>
        </authorList>
    </citation>
    <scope>NUCLEOTIDE SEQUENCE [LARGE SCALE GENOMIC DNA]</scope>
    <source>
        <tissue evidence="4">Rhizome</tissue>
    </source>
</reference>
<evidence type="ECO:0000256" key="1">
    <source>
        <dbReference type="ARBA" id="ARBA00005536"/>
    </source>
</evidence>
<feature type="compositionally biased region" description="Basic and acidic residues" evidence="2">
    <location>
        <begin position="545"/>
        <end position="559"/>
    </location>
</feature>
<feature type="compositionally biased region" description="Polar residues" evidence="2">
    <location>
        <begin position="503"/>
        <end position="526"/>
    </location>
</feature>
<keyword evidence="3" id="KW-0732">Signal</keyword>
<feature type="region of interest" description="Disordered" evidence="2">
    <location>
        <begin position="333"/>
        <end position="381"/>
    </location>
</feature>
<feature type="signal peptide" evidence="3">
    <location>
        <begin position="1"/>
        <end position="24"/>
    </location>
</feature>
<feature type="compositionally biased region" description="Polar residues" evidence="2">
    <location>
        <begin position="924"/>
        <end position="933"/>
    </location>
</feature>
<evidence type="ECO:0000256" key="2">
    <source>
        <dbReference type="SAM" id="MobiDB-lite"/>
    </source>
</evidence>
<evidence type="ECO:0008006" key="6">
    <source>
        <dbReference type="Google" id="ProtNLM"/>
    </source>
</evidence>
<dbReference type="Proteomes" id="UP000734854">
    <property type="component" value="Unassembled WGS sequence"/>
</dbReference>
<accession>A0A8J5IRV7</accession>
<comment type="caution">
    <text evidence="4">The sequence shown here is derived from an EMBL/GenBank/DDBJ whole genome shotgun (WGS) entry which is preliminary data.</text>
</comment>
<sequence>MGFFGGCISVCLLDFFFLFPCSKTSLKLVASRIKLLRNKEELLLKQMRQDLAQILETGQEQTARLRVEHVIREQKTLSAYELIEIYCEIIVSRLPIIEAQKYIYNAFLHWSCPIDVKEAVTSVIFASPRCADIPELKDINKHFTAKYGKDFVKAALEIRPDCGVSRVMVEKLSANAPDIQTKVKVLNEVAKEHGIKWESKTFEEEVQKPKDDLLSGPSSFSSVERVEIKSSDVKTSFVGSQKNESAASRYNMAAQPQVVKSTLDKEESASFHSSNWKMEFKDATAAAEAAAESAERASMAARAAAKLASRGNVSRQSSGGSYEQSAYVVKNGRPQSMKSSHVESNYTSHLKASKDTSRKDSHSVNPKAPDLHKDDLIQTSKLTKDQTLKSYTTSRENLMSEKAQFSSSPIVNVPSGNNFHEDNAKPYHYAGESISDPGPAFNFDNDPDNVDDDGSMNYEHGPSMFPSSLHSATVDDKSEVDSSAVHYDDDNSDNDDHWRRSESNLLDSFLPQQSYGPSSHLSNMDSWSHKENDARNSEITSQPDETDHSEKIEKDELHSYSDGNVPPKYDSPKYDSDEPSSESDDEMEYPILFGHVRSRNFIDTNNSSSKGFLAALPTHGAHLMDDTFALDASKHQQDAFHNEKNLEVKRGSNDKDCRSGLSVHHQTRSLGKSQSNDTGRGWTEESVNANLSDEGYESGILNIRRLSSGVRNKGYTRPPNVGNIIVASSRATMDSDDISLNDEEITISTSEFSTSIEVTTEERTSEILHTDAFRTKFRASRTNVNTSLGSEEQLANRSSDDPASTGRSIYSQSRSSENLNHPVLKTHLQQQERKGYKESNLRSPAKTISIEKGAKQTDTAEVRGSRGSISTSRNQKLNISPSTQKSTNSEVVNQWINSQNSHGRAYYDSNFDHKQAEEPEPQAASVTGNNNIVKLSRRLRPTPSVAKEDKVPDISEPVKESKTSLLNYASDFSSAKIKHSRDLQDEKSSKPQQSYSFVQEPPLKQSQTGQSVVRDRSERSQGESRQPSIKENEKSSTPSSVMKSTSRESSFNKSSHVHPKLPDYDFISAHFQSLRANVRKF</sequence>
<comment type="similarity">
    <text evidence="1">Belongs to the IST1 family.</text>
</comment>
<feature type="compositionally biased region" description="Polar residues" evidence="2">
    <location>
        <begin position="668"/>
        <end position="678"/>
    </location>
</feature>
<name>A0A8J5IRV7_ZINOF</name>
<feature type="compositionally biased region" description="Basic and acidic residues" evidence="2">
    <location>
        <begin position="352"/>
        <end position="362"/>
    </location>
</feature>
<evidence type="ECO:0000256" key="3">
    <source>
        <dbReference type="SAM" id="SignalP"/>
    </source>
</evidence>
<feature type="compositionally biased region" description="Polar residues" evidence="2">
    <location>
        <begin position="784"/>
        <end position="819"/>
    </location>
</feature>
<feature type="compositionally biased region" description="Basic and acidic residues" evidence="2">
    <location>
        <begin position="527"/>
        <end position="536"/>
    </location>
</feature>
<organism evidence="4 5">
    <name type="scientific">Zingiber officinale</name>
    <name type="common">Ginger</name>
    <name type="synonym">Amomum zingiber</name>
    <dbReference type="NCBI Taxonomy" id="94328"/>
    <lineage>
        <taxon>Eukaryota</taxon>
        <taxon>Viridiplantae</taxon>
        <taxon>Streptophyta</taxon>
        <taxon>Embryophyta</taxon>
        <taxon>Tracheophyta</taxon>
        <taxon>Spermatophyta</taxon>
        <taxon>Magnoliopsida</taxon>
        <taxon>Liliopsida</taxon>
        <taxon>Zingiberales</taxon>
        <taxon>Zingiberaceae</taxon>
        <taxon>Zingiber</taxon>
    </lineage>
</organism>
<feature type="compositionally biased region" description="Basic and acidic residues" evidence="2">
    <location>
        <begin position="980"/>
        <end position="989"/>
    </location>
</feature>
<protein>
    <recommendedName>
        <fullName evidence="6">Regulator of Vps4 activity in the MVB pathway protein</fullName>
    </recommendedName>
</protein>
<feature type="region of interest" description="Disordered" evidence="2">
    <location>
        <begin position="974"/>
        <end position="1060"/>
    </location>
</feature>
<feature type="chain" id="PRO_5035268560" description="Regulator of Vps4 activity in the MVB pathway protein" evidence="3">
    <location>
        <begin position="25"/>
        <end position="1081"/>
    </location>
</feature>
<feature type="compositionally biased region" description="Basic and acidic residues" evidence="2">
    <location>
        <begin position="830"/>
        <end position="840"/>
    </location>
</feature>
<dbReference type="AlphaFoldDB" id="A0A8J5IRV7"/>
<feature type="compositionally biased region" description="Polar residues" evidence="2">
    <location>
        <begin position="333"/>
        <end position="350"/>
    </location>
</feature>
<keyword evidence="5" id="KW-1185">Reference proteome</keyword>
<dbReference type="Pfam" id="PF03398">
    <property type="entry name" value="Ist1"/>
    <property type="match status" value="1"/>
</dbReference>
<feature type="region of interest" description="Disordered" evidence="2">
    <location>
        <begin position="418"/>
        <end position="585"/>
    </location>
</feature>
<feature type="compositionally biased region" description="Basic and acidic residues" evidence="2">
    <location>
        <begin position="1013"/>
        <end position="1034"/>
    </location>
</feature>
<feature type="region of interest" description="Disordered" evidence="2">
    <location>
        <begin position="650"/>
        <end position="683"/>
    </location>
</feature>
<feature type="compositionally biased region" description="Acidic residues" evidence="2">
    <location>
        <begin position="445"/>
        <end position="454"/>
    </location>
</feature>
<dbReference type="Gene3D" id="1.20.1260.60">
    <property type="entry name" value="Vacuolar protein sorting-associated protein Ist1"/>
    <property type="match status" value="1"/>
</dbReference>
<gene>
    <name evidence="4" type="ORF">ZIOFF_002901</name>
</gene>